<accession>A0ABY4C0V8</accession>
<keyword evidence="2 7" id="KW-0378">Hydrolase</keyword>
<keyword evidence="8" id="KW-1185">Reference proteome</keyword>
<reference evidence="7 8" key="1">
    <citation type="submission" date="2022-03" db="EMBL/GenBank/DDBJ databases">
        <title>Mucilaginibacter sp. isolated from the gut of Protaetia brevitarsis seulensis larvae.</title>
        <authorList>
            <person name="Won M."/>
            <person name="Kim S.-J."/>
            <person name="Kwon S.-W."/>
        </authorList>
    </citation>
    <scope>NUCLEOTIDE SEQUENCE [LARGE SCALE GENOMIC DNA]</scope>
    <source>
        <strain evidence="7 8">CFWR-12</strain>
    </source>
</reference>
<dbReference type="Gene3D" id="3.20.20.300">
    <property type="entry name" value="Glycoside hydrolase, family 3, N-terminal domain"/>
    <property type="match status" value="1"/>
</dbReference>
<evidence type="ECO:0000256" key="2">
    <source>
        <dbReference type="ARBA" id="ARBA00022801"/>
    </source>
</evidence>
<organism evidence="7 8">
    <name type="scientific">Agromyces larvae</name>
    <dbReference type="NCBI Taxonomy" id="2929802"/>
    <lineage>
        <taxon>Bacteria</taxon>
        <taxon>Bacillati</taxon>
        <taxon>Actinomycetota</taxon>
        <taxon>Actinomycetes</taxon>
        <taxon>Micrococcales</taxon>
        <taxon>Microbacteriaceae</taxon>
        <taxon>Agromyces</taxon>
    </lineage>
</organism>
<dbReference type="SUPFAM" id="SSF51445">
    <property type="entry name" value="(Trans)glycosidases"/>
    <property type="match status" value="1"/>
</dbReference>
<evidence type="ECO:0000259" key="6">
    <source>
        <dbReference type="Pfam" id="PF00933"/>
    </source>
</evidence>
<dbReference type="EMBL" id="CP094528">
    <property type="protein sequence ID" value="UOE45128.1"/>
    <property type="molecule type" value="Genomic_DNA"/>
</dbReference>
<dbReference type="InterPro" id="IPR017853">
    <property type="entry name" value="GH"/>
</dbReference>
<proteinExistence type="inferred from homology"/>
<feature type="compositionally biased region" description="Pro residues" evidence="4">
    <location>
        <begin position="35"/>
        <end position="48"/>
    </location>
</feature>
<gene>
    <name evidence="7" type="ORF">MTO99_04935</name>
</gene>
<dbReference type="InterPro" id="IPR001764">
    <property type="entry name" value="Glyco_hydro_3_N"/>
</dbReference>
<dbReference type="Proteomes" id="UP000832097">
    <property type="component" value="Chromosome"/>
</dbReference>
<dbReference type="Pfam" id="PF00933">
    <property type="entry name" value="Glyco_hydro_3"/>
    <property type="match status" value="1"/>
</dbReference>
<dbReference type="PANTHER" id="PTHR30480">
    <property type="entry name" value="BETA-HEXOSAMINIDASE-RELATED"/>
    <property type="match status" value="1"/>
</dbReference>
<dbReference type="InterPro" id="IPR050226">
    <property type="entry name" value="NagZ_Beta-hexosaminidase"/>
</dbReference>
<dbReference type="GO" id="GO:0016787">
    <property type="term" value="F:hydrolase activity"/>
    <property type="evidence" value="ECO:0007669"/>
    <property type="project" value="UniProtKB-KW"/>
</dbReference>
<dbReference type="InterPro" id="IPR036962">
    <property type="entry name" value="Glyco_hydro_3_N_sf"/>
</dbReference>
<comment type="similarity">
    <text evidence="1">Belongs to the glycosyl hydrolase 3 family.</text>
</comment>
<keyword evidence="5" id="KW-0732">Signal</keyword>
<feature type="chain" id="PRO_5046957855" evidence="5">
    <location>
        <begin position="28"/>
        <end position="397"/>
    </location>
</feature>
<evidence type="ECO:0000313" key="7">
    <source>
        <dbReference type="EMBL" id="UOE45128.1"/>
    </source>
</evidence>
<sequence length="397" mass="40795">MPRTRVRLLAAVVGTALAIVSGGCASAGDAITTTPSPPRSVPPSPTPTIDPLTAWVDARLESMTLEQKAASLIMGHVPGVDPAPMRAFVEQGTAGLILMGDNMPATPAELASLTAAVQVDPEARALIAIDEEGGIVTRLPWDALPGAEDLRAAPPQATQDAFAQRAALLEASGVDVNFGIVADVTDDPGSFIFERVLGTDPRSAADRVAAAVTGEHGTVASTLKHFPGHGAAPGDSHSSVPTAPLAFDDWRSGPALPFQAGVDAGAELVMTGHLVYPAIDAAPASLSPRWHEILREDLGFEGVVVTDDLLMLQHNGLPEYADPNENAVRAVAAGADLLLYALPADPAEFGISVPGLAAAIADAVRSGRLPQARLDEAAAQVLALRRTAVASDPANPE</sequence>
<feature type="signal peptide" evidence="5">
    <location>
        <begin position="1"/>
        <end position="27"/>
    </location>
</feature>
<evidence type="ECO:0000256" key="3">
    <source>
        <dbReference type="ARBA" id="ARBA00023295"/>
    </source>
</evidence>
<feature type="domain" description="Glycoside hydrolase family 3 N-terminal" evidence="6">
    <location>
        <begin position="64"/>
        <end position="383"/>
    </location>
</feature>
<keyword evidence="3" id="KW-0326">Glycosidase</keyword>
<evidence type="ECO:0000256" key="5">
    <source>
        <dbReference type="SAM" id="SignalP"/>
    </source>
</evidence>
<evidence type="ECO:0000313" key="8">
    <source>
        <dbReference type="Proteomes" id="UP000832097"/>
    </source>
</evidence>
<feature type="region of interest" description="Disordered" evidence="4">
    <location>
        <begin position="30"/>
        <end position="49"/>
    </location>
</feature>
<name>A0ABY4C0V8_9MICO</name>
<protein>
    <submittedName>
        <fullName evidence="7">Glycoside hydrolase family 3 protein</fullName>
    </submittedName>
</protein>
<evidence type="ECO:0000256" key="1">
    <source>
        <dbReference type="ARBA" id="ARBA00005336"/>
    </source>
</evidence>
<evidence type="ECO:0000256" key="4">
    <source>
        <dbReference type="SAM" id="MobiDB-lite"/>
    </source>
</evidence>
<dbReference type="PANTHER" id="PTHR30480:SF16">
    <property type="entry name" value="GLYCOSIDE HYDROLASE FAMILY 3 DOMAIN PROTEIN"/>
    <property type="match status" value="1"/>
</dbReference>
<dbReference type="RefSeq" id="WP_243557495.1">
    <property type="nucleotide sequence ID" value="NZ_CP094528.1"/>
</dbReference>
<dbReference type="PROSITE" id="PS51257">
    <property type="entry name" value="PROKAR_LIPOPROTEIN"/>
    <property type="match status" value="1"/>
</dbReference>